<keyword evidence="2" id="KW-1185">Reference proteome</keyword>
<dbReference type="VEuPathDB" id="FungiDB:RhiirA1_454399"/>
<sequence>MLALPYTYIIEYTEFKGMVYSMEPTVLFGRAFQSRTHSQRESTNNFTGITNLYELEVTAFSSGYFLGNANWMIDCGGVKSIITQYLWTIIELRGIPFYAVSPIAEESLKYSNICGKWAGSSLQEKYQEPCVVFVGRPSLRSSAAINFIREWEIIQIIQRYLQVCLQIYLPINILLTVNKVTNTLKEKRSQNVLVSSKEIRVILDEFEENKGEFKL</sequence>
<dbReference type="InterPro" id="IPR027074">
    <property type="entry name" value="Integrator_9su"/>
</dbReference>
<dbReference type="VEuPathDB" id="FungiDB:RhiirFUN_025212"/>
<reference evidence="1 2" key="1">
    <citation type="submission" date="2015-10" db="EMBL/GenBank/DDBJ databases">
        <title>Genome analyses suggest a sexual origin of heterokaryosis in a supposedly ancient asexual fungus.</title>
        <authorList>
            <person name="Ropars J."/>
            <person name="Sedzielewska K."/>
            <person name="Noel J."/>
            <person name="Charron P."/>
            <person name="Farinelli L."/>
            <person name="Marton T."/>
            <person name="Kruger M."/>
            <person name="Pelin A."/>
            <person name="Brachmann A."/>
            <person name="Corradi N."/>
        </authorList>
    </citation>
    <scope>NUCLEOTIDE SEQUENCE [LARGE SCALE GENOMIC DNA]</scope>
    <source>
        <strain evidence="1 2">A4</strain>
    </source>
</reference>
<dbReference type="GO" id="GO:0016180">
    <property type="term" value="P:snRNA processing"/>
    <property type="evidence" value="ECO:0007669"/>
    <property type="project" value="InterPro"/>
</dbReference>
<name>A0A2I1H252_9GLOM</name>
<dbReference type="GO" id="GO:0032039">
    <property type="term" value="C:integrator complex"/>
    <property type="evidence" value="ECO:0007669"/>
    <property type="project" value="InterPro"/>
</dbReference>
<evidence type="ECO:0000313" key="2">
    <source>
        <dbReference type="Proteomes" id="UP000234323"/>
    </source>
</evidence>
<dbReference type="SUPFAM" id="SSF56281">
    <property type="entry name" value="Metallo-hydrolase/oxidoreductase"/>
    <property type="match status" value="1"/>
</dbReference>
<evidence type="ECO:0000313" key="1">
    <source>
        <dbReference type="EMBL" id="PKY52965.1"/>
    </source>
</evidence>
<dbReference type="Proteomes" id="UP000234323">
    <property type="component" value="Unassembled WGS sequence"/>
</dbReference>
<dbReference type="InterPro" id="IPR036866">
    <property type="entry name" value="RibonucZ/Hydroxyglut_hydro"/>
</dbReference>
<organism evidence="1 2">
    <name type="scientific">Rhizophagus irregularis</name>
    <dbReference type="NCBI Taxonomy" id="588596"/>
    <lineage>
        <taxon>Eukaryota</taxon>
        <taxon>Fungi</taxon>
        <taxon>Fungi incertae sedis</taxon>
        <taxon>Mucoromycota</taxon>
        <taxon>Glomeromycotina</taxon>
        <taxon>Glomeromycetes</taxon>
        <taxon>Glomerales</taxon>
        <taxon>Glomeraceae</taxon>
        <taxon>Rhizophagus</taxon>
    </lineage>
</organism>
<dbReference type="VEuPathDB" id="FungiDB:FUN_011401"/>
<dbReference type="EMBL" id="LLXI01001302">
    <property type="protein sequence ID" value="PKY52965.1"/>
    <property type="molecule type" value="Genomic_DNA"/>
</dbReference>
<comment type="caution">
    <text evidence="1">The sequence shown here is derived from an EMBL/GenBank/DDBJ whole genome shotgun (WGS) entry which is preliminary data.</text>
</comment>
<protein>
    <submittedName>
        <fullName evidence="1">Uncharacterized protein</fullName>
    </submittedName>
</protein>
<dbReference type="PANTHER" id="PTHR46094">
    <property type="entry name" value="INTEGRATOR COMPLEX SUBUNIT 9"/>
    <property type="match status" value="1"/>
</dbReference>
<proteinExistence type="predicted"/>
<dbReference type="AlphaFoldDB" id="A0A2I1H252"/>
<accession>A0A2I1H252</accession>
<gene>
    <name evidence="1" type="ORF">RhiirA4_470918</name>
</gene>